<comment type="caution">
    <text evidence="3">The sequence shown here is derived from an EMBL/GenBank/DDBJ whole genome shotgun (WGS) entry which is preliminary data.</text>
</comment>
<dbReference type="InterPro" id="IPR000073">
    <property type="entry name" value="AB_hydrolase_1"/>
</dbReference>
<dbReference type="InterPro" id="IPR029058">
    <property type="entry name" value="AB_hydrolase_fold"/>
</dbReference>
<organism evidence="3 4">
    <name type="scientific">Flagellimonas spongiicola</name>
    <dbReference type="NCBI Taxonomy" id="2942208"/>
    <lineage>
        <taxon>Bacteria</taxon>
        <taxon>Pseudomonadati</taxon>
        <taxon>Bacteroidota</taxon>
        <taxon>Flavobacteriia</taxon>
        <taxon>Flavobacteriales</taxon>
        <taxon>Flavobacteriaceae</taxon>
        <taxon>Flagellimonas</taxon>
    </lineage>
</organism>
<proteinExistence type="predicted"/>
<sequence>MISRRRILILVVFLLPIALISQGRMIQLNDTDIELYVEVQGNGQPILFIPGWTMTSQFFNKQTDFFKENYQVITYDPRSHGKSTKTEIGNTYKVHAQDLAVLIQKLNLDELILVGWSSGCATIYEYVKQFGTSNLSKLVFIDEPPKWVGDTKTEWVYGSFEDYRGGLYDLIEDPEGYANGIVQWMLKKEVDIETETWMLNEISQTPKYAALSLYIDGLVSDYQNTLKSINSKLPALYMVRENVLDSSNDWLKQHAPKIKCVPISSHAMFWESPLEFNAILGDFLQSD</sequence>
<protein>
    <submittedName>
        <fullName evidence="3">Alpha/beta hydrolase</fullName>
    </submittedName>
</protein>
<dbReference type="PANTHER" id="PTHR43798">
    <property type="entry name" value="MONOACYLGLYCEROL LIPASE"/>
    <property type="match status" value="1"/>
</dbReference>
<gene>
    <name evidence="3" type="ORF">M3P19_05710</name>
</gene>
<feature type="domain" description="AB hydrolase-1" evidence="2">
    <location>
        <begin position="45"/>
        <end position="153"/>
    </location>
</feature>
<keyword evidence="4" id="KW-1185">Reference proteome</keyword>
<name>A0ABT0PQC8_9FLAO</name>
<dbReference type="InterPro" id="IPR050266">
    <property type="entry name" value="AB_hydrolase_sf"/>
</dbReference>
<dbReference type="SUPFAM" id="SSF53474">
    <property type="entry name" value="alpha/beta-Hydrolases"/>
    <property type="match status" value="1"/>
</dbReference>
<dbReference type="Pfam" id="PF00561">
    <property type="entry name" value="Abhydrolase_1"/>
    <property type="match status" value="1"/>
</dbReference>
<accession>A0ABT0PQC8</accession>
<dbReference type="GO" id="GO:0016787">
    <property type="term" value="F:hydrolase activity"/>
    <property type="evidence" value="ECO:0007669"/>
    <property type="project" value="UniProtKB-KW"/>
</dbReference>
<evidence type="ECO:0000313" key="4">
    <source>
        <dbReference type="Proteomes" id="UP001203607"/>
    </source>
</evidence>
<keyword evidence="1 3" id="KW-0378">Hydrolase</keyword>
<dbReference type="RefSeq" id="WP_249656671.1">
    <property type="nucleotide sequence ID" value="NZ_JAMFMA010000001.1"/>
</dbReference>
<dbReference type="PANTHER" id="PTHR43798:SF31">
    <property type="entry name" value="AB HYDROLASE SUPERFAMILY PROTEIN YCLE"/>
    <property type="match status" value="1"/>
</dbReference>
<reference evidence="3 4" key="1">
    <citation type="submission" date="2022-05" db="EMBL/GenBank/DDBJ databases">
        <authorList>
            <person name="Park J.-S."/>
        </authorList>
    </citation>
    <scope>NUCLEOTIDE SEQUENCE [LARGE SCALE GENOMIC DNA]</scope>
    <source>
        <strain evidence="3 4">2012CJ35-5</strain>
    </source>
</reference>
<evidence type="ECO:0000259" key="2">
    <source>
        <dbReference type="Pfam" id="PF00561"/>
    </source>
</evidence>
<dbReference type="EMBL" id="JAMFMA010000001">
    <property type="protein sequence ID" value="MCL6273496.1"/>
    <property type="molecule type" value="Genomic_DNA"/>
</dbReference>
<dbReference type="Gene3D" id="3.40.50.1820">
    <property type="entry name" value="alpha/beta hydrolase"/>
    <property type="match status" value="1"/>
</dbReference>
<evidence type="ECO:0000313" key="3">
    <source>
        <dbReference type="EMBL" id="MCL6273496.1"/>
    </source>
</evidence>
<dbReference type="Proteomes" id="UP001203607">
    <property type="component" value="Unassembled WGS sequence"/>
</dbReference>
<evidence type="ECO:0000256" key="1">
    <source>
        <dbReference type="ARBA" id="ARBA00022801"/>
    </source>
</evidence>